<dbReference type="Gene3D" id="3.40.630.30">
    <property type="match status" value="1"/>
</dbReference>
<evidence type="ECO:0000313" key="3">
    <source>
        <dbReference type="Proteomes" id="UP000216215"/>
    </source>
</evidence>
<name>A0AB36RDI5_9HYPH</name>
<evidence type="ECO:0000259" key="1">
    <source>
        <dbReference type="PROSITE" id="PS51186"/>
    </source>
</evidence>
<dbReference type="SUPFAM" id="SSF55729">
    <property type="entry name" value="Acyl-CoA N-acyltransferases (Nat)"/>
    <property type="match status" value="1"/>
</dbReference>
<keyword evidence="3" id="KW-1185">Reference proteome</keyword>
<evidence type="ECO:0000313" key="2">
    <source>
        <dbReference type="EMBL" id="PAQ02762.1"/>
    </source>
</evidence>
<gene>
    <name evidence="2" type="ORF">CIT25_09145</name>
</gene>
<dbReference type="InterPro" id="IPR052742">
    <property type="entry name" value="Mito_N-acetyltransferase"/>
</dbReference>
<organism evidence="2 3">
    <name type="scientific">Mesorhizobium mediterraneum</name>
    <dbReference type="NCBI Taxonomy" id="43617"/>
    <lineage>
        <taxon>Bacteria</taxon>
        <taxon>Pseudomonadati</taxon>
        <taxon>Pseudomonadota</taxon>
        <taxon>Alphaproteobacteria</taxon>
        <taxon>Hyphomicrobiales</taxon>
        <taxon>Phyllobacteriaceae</taxon>
        <taxon>Mesorhizobium</taxon>
    </lineage>
</organism>
<dbReference type="PANTHER" id="PTHR43138:SF1">
    <property type="entry name" value="N-ACETYLTRANSFERASE ACA1"/>
    <property type="match status" value="1"/>
</dbReference>
<dbReference type="EMBL" id="NPKI01000012">
    <property type="protein sequence ID" value="PAQ02762.1"/>
    <property type="molecule type" value="Genomic_DNA"/>
</dbReference>
<sequence length="147" mass="16147">MWSILEPILRAGETYALPPDWSRSDALSYWFSPDHEVFVAGTDELVMGTYYLHANQRGGGAHVANCGYITAPDSVGRGVATAMCQHSLGHAAARGFRAMQFNCVVSTNERAVKLWRHLGFDVVGTIPQGFEHPVLGFVDTLVMHRSL</sequence>
<accession>A0AB36RDI5</accession>
<dbReference type="InterPro" id="IPR016181">
    <property type="entry name" value="Acyl_CoA_acyltransferase"/>
</dbReference>
<feature type="domain" description="N-acetyltransferase" evidence="1">
    <location>
        <begin position="1"/>
        <end position="147"/>
    </location>
</feature>
<proteinExistence type="predicted"/>
<dbReference type="AlphaFoldDB" id="A0AB36RDI5"/>
<dbReference type="Proteomes" id="UP000216215">
    <property type="component" value="Unassembled WGS sequence"/>
</dbReference>
<dbReference type="InterPro" id="IPR000182">
    <property type="entry name" value="GNAT_dom"/>
</dbReference>
<dbReference type="Pfam" id="PF00583">
    <property type="entry name" value="Acetyltransf_1"/>
    <property type="match status" value="1"/>
</dbReference>
<protein>
    <submittedName>
        <fullName evidence="2">GNAT family N-acetyltransferase</fullName>
    </submittedName>
</protein>
<dbReference type="PANTHER" id="PTHR43138">
    <property type="entry name" value="ACETYLTRANSFERASE, GNAT FAMILY"/>
    <property type="match status" value="1"/>
</dbReference>
<dbReference type="GO" id="GO:0016747">
    <property type="term" value="F:acyltransferase activity, transferring groups other than amino-acyl groups"/>
    <property type="evidence" value="ECO:0007669"/>
    <property type="project" value="InterPro"/>
</dbReference>
<comment type="caution">
    <text evidence="2">The sequence shown here is derived from an EMBL/GenBank/DDBJ whole genome shotgun (WGS) entry which is preliminary data.</text>
</comment>
<dbReference type="PROSITE" id="PS51186">
    <property type="entry name" value="GNAT"/>
    <property type="match status" value="1"/>
</dbReference>
<reference evidence="3" key="1">
    <citation type="submission" date="2017-08" db="EMBL/GenBank/DDBJ databases">
        <title>Mesorhizobium wenxinae sp. nov., a novel rhizobial species isolated from root nodules of chickpea (Cicer arietinum L.).</title>
        <authorList>
            <person name="Zhang J."/>
        </authorList>
    </citation>
    <scope>NUCLEOTIDE SEQUENCE [LARGE SCALE GENOMIC DNA]</scope>
    <source>
        <strain evidence="3">USDA 3392</strain>
    </source>
</reference>